<organism evidence="2 3">
    <name type="scientific">Candidatus Neomicrothrix parvicella RN1</name>
    <dbReference type="NCBI Taxonomy" id="1229780"/>
    <lineage>
        <taxon>Bacteria</taxon>
        <taxon>Bacillati</taxon>
        <taxon>Actinomycetota</taxon>
        <taxon>Acidimicrobiia</taxon>
        <taxon>Acidimicrobiales</taxon>
        <taxon>Microthrixaceae</taxon>
        <taxon>Candidatus Neomicrothrix</taxon>
    </lineage>
</organism>
<feature type="region of interest" description="Disordered" evidence="1">
    <location>
        <begin position="193"/>
        <end position="214"/>
    </location>
</feature>
<evidence type="ECO:0000313" key="2">
    <source>
        <dbReference type="EMBL" id="CCM65679.1"/>
    </source>
</evidence>
<dbReference type="EMBL" id="CANL01000078">
    <property type="protein sequence ID" value="CCM65679.1"/>
    <property type="molecule type" value="Genomic_DNA"/>
</dbReference>
<protein>
    <recommendedName>
        <fullName evidence="4">Copper chaperone PCu(A)C</fullName>
    </recommendedName>
</protein>
<dbReference type="SUPFAM" id="SSF110087">
    <property type="entry name" value="DR1885-like metal-binding protein"/>
    <property type="match status" value="1"/>
</dbReference>
<dbReference type="Pfam" id="PF04314">
    <property type="entry name" value="PCuAC"/>
    <property type="match status" value="1"/>
</dbReference>
<dbReference type="Proteomes" id="UP000018291">
    <property type="component" value="Unassembled WGS sequence"/>
</dbReference>
<dbReference type="InterPro" id="IPR007410">
    <property type="entry name" value="LpqE-like"/>
</dbReference>
<dbReference type="HOGENOM" id="CLU_100939_0_0_11"/>
<feature type="compositionally biased region" description="Basic and acidic residues" evidence="1">
    <location>
        <begin position="195"/>
        <end position="214"/>
    </location>
</feature>
<feature type="region of interest" description="Disordered" evidence="1">
    <location>
        <begin position="38"/>
        <end position="70"/>
    </location>
</feature>
<accession>R4Z424</accession>
<comment type="caution">
    <text evidence="2">The sequence shown here is derived from an EMBL/GenBank/DDBJ whole genome shotgun (WGS) entry which is preliminary data.</text>
</comment>
<reference evidence="2 3" key="1">
    <citation type="journal article" date="2013" name="ISME J.">
        <title>Metabolic model for the filamentous 'Candidatus Microthrix parvicella' based on genomic and metagenomic analyses.</title>
        <authorList>
            <person name="Jon McIlroy S."/>
            <person name="Kristiansen R."/>
            <person name="Albertsen M."/>
            <person name="Michael Karst S."/>
            <person name="Rossetti S."/>
            <person name="Lund Nielsen J."/>
            <person name="Tandoi V."/>
            <person name="James Seviour R."/>
            <person name="Nielsen P.H."/>
        </authorList>
    </citation>
    <scope>NUCLEOTIDE SEQUENCE [LARGE SCALE GENOMIC DNA]</scope>
    <source>
        <strain evidence="2 3">RN1</strain>
    </source>
</reference>
<evidence type="ECO:0008006" key="4">
    <source>
        <dbReference type="Google" id="ProtNLM"/>
    </source>
</evidence>
<dbReference type="OrthoDB" id="9796962at2"/>
<evidence type="ECO:0000313" key="3">
    <source>
        <dbReference type="Proteomes" id="UP000018291"/>
    </source>
</evidence>
<dbReference type="STRING" id="1229780.BN381_80209"/>
<keyword evidence="3" id="KW-1185">Reference proteome</keyword>
<feature type="compositionally biased region" description="Low complexity" evidence="1">
    <location>
        <begin position="39"/>
        <end position="58"/>
    </location>
</feature>
<proteinExistence type="predicted"/>
<dbReference type="AlphaFoldDB" id="R4Z424"/>
<dbReference type="eggNOG" id="COG2847">
    <property type="taxonomic scope" value="Bacteria"/>
</dbReference>
<dbReference type="InterPro" id="IPR058248">
    <property type="entry name" value="Lxx211020-like"/>
</dbReference>
<name>R4Z424_9ACTN</name>
<dbReference type="Gene3D" id="2.60.40.1890">
    <property type="entry name" value="PCu(A)C copper chaperone"/>
    <property type="match status" value="1"/>
</dbReference>
<evidence type="ECO:0000256" key="1">
    <source>
        <dbReference type="SAM" id="MobiDB-lite"/>
    </source>
</evidence>
<sequence>MMTNTIAPVGQTLRMVRKPRQLAVGALLVTGVMLGAGCSSDDSASPSETTAAAQTSTSMKMGASNKGGSAEVGDLKLTEARIGEPAGPATGMFLTIDNTGDQPDTLVAVTTKVSPEVQLHETIKDGDSTAMKELPGGVQVPAQASVILKPGGTHAMMMKVDRLAAGDEVPVTLTFKNAGDVEMDVLVVPLAELGGDGHMDDTDKGDDADAHSDG</sequence>
<gene>
    <name evidence="2" type="ORF">BN381_80209</name>
</gene>
<dbReference type="PANTHER" id="PTHR36302">
    <property type="entry name" value="BLR7088 PROTEIN"/>
    <property type="match status" value="1"/>
</dbReference>
<dbReference type="InterPro" id="IPR036182">
    <property type="entry name" value="PCuAC_sf"/>
</dbReference>
<dbReference type="PANTHER" id="PTHR36302:SF1">
    <property type="entry name" value="COPPER CHAPERONE PCU(A)C"/>
    <property type="match status" value="1"/>
</dbReference>